<feature type="region of interest" description="Disordered" evidence="1">
    <location>
        <begin position="1"/>
        <end position="38"/>
    </location>
</feature>
<feature type="region of interest" description="Disordered" evidence="1">
    <location>
        <begin position="631"/>
        <end position="747"/>
    </location>
</feature>
<feature type="compositionally biased region" description="Basic and acidic residues" evidence="1">
    <location>
        <begin position="296"/>
        <end position="306"/>
    </location>
</feature>
<dbReference type="Proteomes" id="UP001375240">
    <property type="component" value="Unassembled WGS sequence"/>
</dbReference>
<feature type="compositionally biased region" description="Polar residues" evidence="1">
    <location>
        <begin position="667"/>
        <end position="681"/>
    </location>
</feature>
<organism evidence="2 3">
    <name type="scientific">Orbilia brochopaga</name>
    <dbReference type="NCBI Taxonomy" id="3140254"/>
    <lineage>
        <taxon>Eukaryota</taxon>
        <taxon>Fungi</taxon>
        <taxon>Dikarya</taxon>
        <taxon>Ascomycota</taxon>
        <taxon>Pezizomycotina</taxon>
        <taxon>Orbiliomycetes</taxon>
        <taxon>Orbiliales</taxon>
        <taxon>Orbiliaceae</taxon>
        <taxon>Orbilia</taxon>
    </lineage>
</organism>
<feature type="region of interest" description="Disordered" evidence="1">
    <location>
        <begin position="507"/>
        <end position="528"/>
    </location>
</feature>
<dbReference type="EMBL" id="JAVHNQ010000009">
    <property type="protein sequence ID" value="KAK6338914.1"/>
    <property type="molecule type" value="Genomic_DNA"/>
</dbReference>
<evidence type="ECO:0000256" key="1">
    <source>
        <dbReference type="SAM" id="MobiDB-lite"/>
    </source>
</evidence>
<feature type="compositionally biased region" description="Basic and acidic residues" evidence="1">
    <location>
        <begin position="178"/>
        <end position="188"/>
    </location>
</feature>
<gene>
    <name evidence="2" type="ORF">TWF696_009715</name>
</gene>
<evidence type="ECO:0000313" key="3">
    <source>
        <dbReference type="Proteomes" id="UP001375240"/>
    </source>
</evidence>
<feature type="compositionally biased region" description="Polar residues" evidence="1">
    <location>
        <begin position="643"/>
        <end position="655"/>
    </location>
</feature>
<sequence>MASQARPEDLNLSQSTSGQGEKDQNNCPTSPVLIAGNPKRNHFKILGLEYNTQRPEPSVVNQAYKHREQEIREKGENGLEPQEQVERKLALLKEACTFLSQNDPFEKSFLQWFTSRRQHFAARRQSGGTKAKPEKKKPAKEPANEQRVDQAADRGKKPATVKELKPKPPSKIYVINFPKRDPHPKMTADEEDDWDGSASLGLDSAAIPNHVLHPIRAWADEYAFLDRIRRLKHLKPMLDPDPAKREPPHPIPEPVPSLHSATRIKAIQKLRRTIPDVPWEHYAMRQECDRLVEAQREKKRREKGEPDFQSTSAPTLPASLHDAEEARGKLLEGEWDLNFPDHIDDELWKELRPGMFRERLQLEPRTDKPKEYLERKNAAVKTGPYNGIRMDPDILSSEKKREIKPIKRHWLWELIFGKDEREYARPELRHLPIQHRWRTPNWKLNDDYELEHVCVPGESYFEHLFYSEKHFVWPEYLPRPQGLSARDRYLQRLEEKEAVAEWRKTGLVKSDDKGTKDATSASNPADVKELKERLPSARFTRVRLHRRGSSLERNPHTNYRPGRQEGKFEYLEIPDTLLHLIQGIVSDEEAQKYKSEPEHHVPVEIERGDDGIDRVREARSANTVNRIVDKHGNVIDERKPATSAASSIGEASSQDEGSKFNPRRQKTFSNSENNSDQISSSGEDDQGGREQAKRVQQGMRNKVQVNLEKRETGQNGSEALAETFETIGSAAEEQRAESAPERSENQT</sequence>
<name>A0AAV9UDL0_9PEZI</name>
<protein>
    <submittedName>
        <fullName evidence="2">Uncharacterized protein</fullName>
    </submittedName>
</protein>
<feature type="compositionally biased region" description="Polar residues" evidence="1">
    <location>
        <begin position="11"/>
        <end position="29"/>
    </location>
</feature>
<proteinExistence type="predicted"/>
<accession>A0AAV9UDL0</accession>
<dbReference type="AlphaFoldDB" id="A0AAV9UDL0"/>
<feature type="compositionally biased region" description="Basic and acidic residues" evidence="1">
    <location>
        <begin position="507"/>
        <end position="516"/>
    </location>
</feature>
<keyword evidence="3" id="KW-1185">Reference proteome</keyword>
<reference evidence="2 3" key="1">
    <citation type="submission" date="2019-10" db="EMBL/GenBank/DDBJ databases">
        <authorList>
            <person name="Palmer J.M."/>
        </authorList>
    </citation>
    <scope>NUCLEOTIDE SEQUENCE [LARGE SCALE GENOMIC DNA]</scope>
    <source>
        <strain evidence="2 3">TWF696</strain>
    </source>
</reference>
<feature type="compositionally biased region" description="Basic and acidic residues" evidence="1">
    <location>
        <begin position="631"/>
        <end position="640"/>
    </location>
</feature>
<feature type="region of interest" description="Disordered" evidence="1">
    <location>
        <begin position="296"/>
        <end position="320"/>
    </location>
</feature>
<comment type="caution">
    <text evidence="2">The sequence shown here is derived from an EMBL/GenBank/DDBJ whole genome shotgun (WGS) entry which is preliminary data.</text>
</comment>
<feature type="region of interest" description="Disordered" evidence="1">
    <location>
        <begin position="590"/>
        <end position="613"/>
    </location>
</feature>
<feature type="compositionally biased region" description="Basic and acidic residues" evidence="1">
    <location>
        <begin position="139"/>
        <end position="166"/>
    </location>
</feature>
<feature type="compositionally biased region" description="Basic and acidic residues" evidence="1">
    <location>
        <begin position="732"/>
        <end position="747"/>
    </location>
</feature>
<evidence type="ECO:0000313" key="2">
    <source>
        <dbReference type="EMBL" id="KAK6338914.1"/>
    </source>
</evidence>
<feature type="region of interest" description="Disordered" evidence="1">
    <location>
        <begin position="120"/>
        <end position="194"/>
    </location>
</feature>